<keyword evidence="1" id="KW-0472">Membrane</keyword>
<feature type="transmembrane region" description="Helical" evidence="1">
    <location>
        <begin position="34"/>
        <end position="54"/>
    </location>
</feature>
<reference evidence="2 3" key="1">
    <citation type="submission" date="2015-02" db="EMBL/GenBank/DDBJ databases">
        <authorList>
            <person name="Ju K.-S."/>
            <person name="Doroghazi J.R."/>
            <person name="Metcalf W."/>
        </authorList>
    </citation>
    <scope>NUCLEOTIDE SEQUENCE [LARGE SCALE GENOMIC DNA]</scope>
    <source>
        <strain evidence="2 3">ATCC 31215</strain>
    </source>
</reference>
<dbReference type="PANTHER" id="PTHR37309">
    <property type="entry name" value="SLR0284 PROTEIN"/>
    <property type="match status" value="1"/>
</dbReference>
<protein>
    <submittedName>
        <fullName evidence="2">Membrane protein</fullName>
    </submittedName>
</protein>
<dbReference type="EMBL" id="JZKH01000028">
    <property type="protein sequence ID" value="KJS61325.1"/>
    <property type="molecule type" value="Genomic_DNA"/>
</dbReference>
<proteinExistence type="predicted"/>
<dbReference type="PANTHER" id="PTHR37309:SF1">
    <property type="entry name" value="SLR0284 PROTEIN"/>
    <property type="match status" value="1"/>
</dbReference>
<organism evidence="2 3">
    <name type="scientific">Streptomyces rubellomurinus (strain ATCC 31215)</name>
    <dbReference type="NCBI Taxonomy" id="359131"/>
    <lineage>
        <taxon>Bacteria</taxon>
        <taxon>Bacillati</taxon>
        <taxon>Actinomycetota</taxon>
        <taxon>Actinomycetes</taxon>
        <taxon>Kitasatosporales</taxon>
        <taxon>Streptomycetaceae</taxon>
        <taxon>Streptomyces</taxon>
    </lineage>
</organism>
<feature type="transmembrane region" description="Helical" evidence="1">
    <location>
        <begin position="101"/>
        <end position="123"/>
    </location>
</feature>
<evidence type="ECO:0000313" key="2">
    <source>
        <dbReference type="EMBL" id="KJS61325.1"/>
    </source>
</evidence>
<keyword evidence="1" id="KW-0812">Transmembrane</keyword>
<dbReference type="Pfam" id="PF04020">
    <property type="entry name" value="Phage_holin_4_2"/>
    <property type="match status" value="1"/>
</dbReference>
<name>A0A0F2TGE8_STRR3</name>
<dbReference type="InterPro" id="IPR007165">
    <property type="entry name" value="Phage_holin_4_2"/>
</dbReference>
<keyword evidence="3" id="KW-1185">Reference proteome</keyword>
<dbReference type="Proteomes" id="UP000033699">
    <property type="component" value="Unassembled WGS sequence"/>
</dbReference>
<keyword evidence="1" id="KW-1133">Transmembrane helix</keyword>
<comment type="caution">
    <text evidence="2">The sequence shown here is derived from an EMBL/GenBank/DDBJ whole genome shotgun (WGS) entry which is preliminary data.</text>
</comment>
<dbReference type="AlphaFoldDB" id="A0A0F2TGE8"/>
<evidence type="ECO:0000256" key="1">
    <source>
        <dbReference type="SAM" id="Phobius"/>
    </source>
</evidence>
<feature type="transmembrane region" description="Helical" evidence="1">
    <location>
        <begin position="9"/>
        <end position="28"/>
    </location>
</feature>
<sequence>MKGFVIKTLINAAAIWVAAWIVSGIQLAQGKADWQHKALTVLGVAVVFGVINWLIKPVVKLFSFPLFILTLGLITFVINALMLLLTSWASTKLELDFHVKGFGAALIGSLIISLVSWGLHLALDDD</sequence>
<feature type="transmembrane region" description="Helical" evidence="1">
    <location>
        <begin position="66"/>
        <end position="89"/>
    </location>
</feature>
<dbReference type="PATRIC" id="fig|359131.3.peg.3515"/>
<dbReference type="RefSeq" id="WP_045697006.1">
    <property type="nucleotide sequence ID" value="NZ_JZKH01000028.1"/>
</dbReference>
<gene>
    <name evidence="2" type="ORF">VM95_15800</name>
</gene>
<evidence type="ECO:0000313" key="3">
    <source>
        <dbReference type="Proteomes" id="UP000033699"/>
    </source>
</evidence>
<dbReference type="OrthoDB" id="9810847at2"/>
<accession>A0A0F2TGE8</accession>